<comment type="caution">
    <text evidence="3">The sequence shown here is derived from an EMBL/GenBank/DDBJ whole genome shotgun (WGS) entry which is preliminary data.</text>
</comment>
<sequence>MASSANSHTHPDQHDDKHQNGLDRPGPRYLRALSASMSGTGTERNNGSIRPSRLPTMAPTFQFQLDPASNDSTASSATLPGELEKHNSGLLQIPKPRRPGLATRVSWAASEVWENHVDELNFPRCMYHLISAMWLCVMLYLTWWLLPVRGHWASMRQPDRVPHHVLDMSNYFNSFQGYSECNIRAADLYQRLGQDVSEVSHDGYCARRKDLLEAMSSGGRVGFDAPYFPRGCHYRWYSVPEICMILERFQAIVFIGDESLQTIYAGLNILLRQDLSHGALKTWDMDKVTLRQCGCDNQFTSKTCTEHFVTSSDDMKSAPSGKLTSPYLCTRTPHAFLPISTSPASQFTITKFKTLVPRLKRSTYHPIPIIHALSPSTPTAQTATASLEEFLTLADQSHRKTPMLWIGPTASGHTEIRGRKGNQEIWDFDAQVRRVAEVNDVEVLGMWNMSMQAGSWDGVRFGERVAVTQAMMVVNWLARLESS</sequence>
<feature type="region of interest" description="Disordered" evidence="1">
    <location>
        <begin position="1"/>
        <end position="28"/>
    </location>
</feature>
<feature type="compositionally biased region" description="Basic and acidic residues" evidence="1">
    <location>
        <begin position="9"/>
        <end position="21"/>
    </location>
</feature>
<reference evidence="3" key="1">
    <citation type="submission" date="2022-10" db="EMBL/GenBank/DDBJ databases">
        <title>Culturing micro-colonial fungi from biological soil crusts in the Mojave desert and describing Neophaeococcomyces mojavensis, and introducing the new genera and species Taxawa tesnikishii.</title>
        <authorList>
            <person name="Kurbessoian T."/>
            <person name="Stajich J.E."/>
        </authorList>
    </citation>
    <scope>NUCLEOTIDE SEQUENCE</scope>
    <source>
        <strain evidence="3">TK_41</strain>
    </source>
</reference>
<evidence type="ECO:0000256" key="1">
    <source>
        <dbReference type="SAM" id="MobiDB-lite"/>
    </source>
</evidence>
<evidence type="ECO:0000256" key="2">
    <source>
        <dbReference type="SAM" id="Phobius"/>
    </source>
</evidence>
<dbReference type="AlphaFoldDB" id="A0AA39CCD9"/>
<feature type="transmembrane region" description="Helical" evidence="2">
    <location>
        <begin position="126"/>
        <end position="146"/>
    </location>
</feature>
<dbReference type="Proteomes" id="UP001172673">
    <property type="component" value="Unassembled WGS sequence"/>
</dbReference>
<proteinExistence type="predicted"/>
<keyword evidence="2" id="KW-0472">Membrane</keyword>
<name>A0AA39CCD9_9EURO</name>
<evidence type="ECO:0000313" key="3">
    <source>
        <dbReference type="EMBL" id="KAJ9603065.1"/>
    </source>
</evidence>
<keyword evidence="2" id="KW-1133">Transmembrane helix</keyword>
<keyword evidence="4" id="KW-1185">Reference proteome</keyword>
<dbReference type="EMBL" id="JAPDRK010000023">
    <property type="protein sequence ID" value="KAJ9603065.1"/>
    <property type="molecule type" value="Genomic_DNA"/>
</dbReference>
<evidence type="ECO:0000313" key="4">
    <source>
        <dbReference type="Proteomes" id="UP001172673"/>
    </source>
</evidence>
<keyword evidence="2" id="KW-0812">Transmembrane</keyword>
<protein>
    <submittedName>
        <fullName evidence="3">Uncharacterized protein</fullName>
    </submittedName>
</protein>
<gene>
    <name evidence="3" type="ORF">H2200_012360</name>
</gene>
<organism evidence="3 4">
    <name type="scientific">Cladophialophora chaetospira</name>
    <dbReference type="NCBI Taxonomy" id="386627"/>
    <lineage>
        <taxon>Eukaryota</taxon>
        <taxon>Fungi</taxon>
        <taxon>Dikarya</taxon>
        <taxon>Ascomycota</taxon>
        <taxon>Pezizomycotina</taxon>
        <taxon>Eurotiomycetes</taxon>
        <taxon>Chaetothyriomycetidae</taxon>
        <taxon>Chaetothyriales</taxon>
        <taxon>Herpotrichiellaceae</taxon>
        <taxon>Cladophialophora</taxon>
    </lineage>
</organism>
<accession>A0AA39CCD9</accession>